<dbReference type="Gene3D" id="3.60.15.10">
    <property type="entry name" value="Ribonuclease Z/Hydroxyacylglutathione hydrolase-like"/>
    <property type="match status" value="1"/>
</dbReference>
<sequence length="268" mass="29644">MRLVVLADNNTLIDNYYMGEPAVCYYIEDGDAKILLDAGYSDLFIKNAHLLGVDLHQVTHVALSHGHNDHSRGLAFLHEHVLPRKIAVVAHPDALAERHDNGTPIGCPLGRAFLEAQYALTLTREPFAFGENLVFLGEIPSYNDFERTKPMGVMRDKNGERDDFVLDDSAMACTCGDGLFIITGCSHSGICNIIEHAKRVCGKEKILGVIGGFHLFEVSEQLTRTIRYFRDNGIDTLYPCHCVSFAAKAEIHKHIPVRDVGVGLEITA</sequence>
<gene>
    <name evidence="2" type="ORF">KL86DPRO_11492</name>
</gene>
<organism evidence="2">
    <name type="scientific">uncultured delta proteobacterium</name>
    <dbReference type="NCBI Taxonomy" id="34034"/>
    <lineage>
        <taxon>Bacteria</taxon>
        <taxon>Deltaproteobacteria</taxon>
        <taxon>environmental samples</taxon>
    </lineage>
</organism>
<dbReference type="SUPFAM" id="SSF56281">
    <property type="entry name" value="Metallo-hydrolase/oxidoreductase"/>
    <property type="match status" value="1"/>
</dbReference>
<evidence type="ECO:0000259" key="1">
    <source>
        <dbReference type="Pfam" id="PF00753"/>
    </source>
</evidence>
<dbReference type="InterPro" id="IPR001279">
    <property type="entry name" value="Metallo-B-lactamas"/>
</dbReference>
<name>A0A212JID4_9DELT</name>
<dbReference type="GO" id="GO:0016740">
    <property type="term" value="F:transferase activity"/>
    <property type="evidence" value="ECO:0007669"/>
    <property type="project" value="TreeGrafter"/>
</dbReference>
<reference evidence="2" key="1">
    <citation type="submission" date="2016-04" db="EMBL/GenBank/DDBJ databases">
        <authorList>
            <person name="Evans L.H."/>
            <person name="Alamgir A."/>
            <person name="Owens N."/>
            <person name="Weber N.D."/>
            <person name="Virtaneva K."/>
            <person name="Barbian K."/>
            <person name="Babar A."/>
            <person name="Rosenke K."/>
        </authorList>
    </citation>
    <scope>NUCLEOTIDE SEQUENCE</scope>
    <source>
        <strain evidence="2">86</strain>
    </source>
</reference>
<dbReference type="InterPro" id="IPR041712">
    <property type="entry name" value="DHPS-like_MBL-fold"/>
</dbReference>
<dbReference type="InterPro" id="IPR052926">
    <property type="entry name" value="Metallo-beta-lactamase_dom"/>
</dbReference>
<dbReference type="Pfam" id="PF00753">
    <property type="entry name" value="Lactamase_B"/>
    <property type="match status" value="1"/>
</dbReference>
<evidence type="ECO:0000313" key="2">
    <source>
        <dbReference type="EMBL" id="SBV99015.1"/>
    </source>
</evidence>
<proteinExistence type="predicted"/>
<feature type="domain" description="Metallo-beta-lactamase" evidence="1">
    <location>
        <begin position="20"/>
        <end position="100"/>
    </location>
</feature>
<dbReference type="CDD" id="cd07713">
    <property type="entry name" value="DHPS-like_MBL-fold"/>
    <property type="match status" value="1"/>
</dbReference>
<dbReference type="PANTHER" id="PTHR13754:SF18">
    <property type="entry name" value="7,8-DIHYDROPTERIN-6-METHYL-4-(BETA-D-RIBOFURANOSYL)-AMINOBENZENE-5'-PHOSPHATE SYNTHASE"/>
    <property type="match status" value="1"/>
</dbReference>
<protein>
    <recommendedName>
        <fullName evidence="1">Metallo-beta-lactamase domain-containing protein</fullName>
    </recommendedName>
</protein>
<accession>A0A212JID4</accession>
<dbReference type="EMBL" id="FLUQ01000001">
    <property type="protein sequence ID" value="SBV99015.1"/>
    <property type="molecule type" value="Genomic_DNA"/>
</dbReference>
<dbReference type="InterPro" id="IPR036866">
    <property type="entry name" value="RibonucZ/Hydroxyglut_hydro"/>
</dbReference>
<dbReference type="PANTHER" id="PTHR13754">
    <property type="entry name" value="METALLO-BETA-LACTAMASE SUPERFAMILY PROTEIN"/>
    <property type="match status" value="1"/>
</dbReference>
<dbReference type="AlphaFoldDB" id="A0A212JID4"/>